<evidence type="ECO:0000256" key="1">
    <source>
        <dbReference type="SAM" id="Phobius"/>
    </source>
</evidence>
<protein>
    <submittedName>
        <fullName evidence="2">DUF1449 family protein</fullName>
    </submittedName>
</protein>
<dbReference type="OrthoDB" id="2112507at2"/>
<name>A0A3Q9FRA5_9BACT</name>
<dbReference type="Proteomes" id="UP000267268">
    <property type="component" value="Chromosome 1"/>
</dbReference>
<sequence>MELLEDSLKLINLPYTFLLFLCLLYWLNVFVGFITPDFIDLQFEGDTDIDLDIDDVSFSASVWASSAQFLYLGTVPIMIITTVLSTLMWVFSVLGNHYLGNESVIYALVAFVPILLISIFLTRFVAYPFSILFKKLNEQEDRTIIGKVSKVILSTTHNRKGQASVLVGKAEQKIYIKSSNNENISKGEEALILEYDNSEKCYLVQPITL</sequence>
<keyword evidence="1" id="KW-1133">Transmembrane helix</keyword>
<keyword evidence="1" id="KW-0812">Transmembrane</keyword>
<evidence type="ECO:0000313" key="2">
    <source>
        <dbReference type="EMBL" id="AZQ64213.1"/>
    </source>
</evidence>
<dbReference type="Gene3D" id="2.40.50.140">
    <property type="entry name" value="Nucleic acid-binding proteins"/>
    <property type="match status" value="1"/>
</dbReference>
<feature type="transmembrane region" description="Helical" evidence="1">
    <location>
        <begin position="12"/>
        <end position="34"/>
    </location>
</feature>
<dbReference type="InterPro" id="IPR012340">
    <property type="entry name" value="NA-bd_OB-fold"/>
</dbReference>
<dbReference type="KEGG" id="fll:EI427_18865"/>
<keyword evidence="3" id="KW-1185">Reference proteome</keyword>
<dbReference type="AlphaFoldDB" id="A0A3Q9FRA5"/>
<feature type="transmembrane region" description="Helical" evidence="1">
    <location>
        <begin position="103"/>
        <end position="126"/>
    </location>
</feature>
<feature type="transmembrane region" description="Helical" evidence="1">
    <location>
        <begin position="69"/>
        <end position="91"/>
    </location>
</feature>
<organism evidence="2 3">
    <name type="scientific">Flammeovirga pectinis</name>
    <dbReference type="NCBI Taxonomy" id="2494373"/>
    <lineage>
        <taxon>Bacteria</taxon>
        <taxon>Pseudomonadati</taxon>
        <taxon>Bacteroidota</taxon>
        <taxon>Cytophagia</taxon>
        <taxon>Cytophagales</taxon>
        <taxon>Flammeovirgaceae</taxon>
        <taxon>Flammeovirga</taxon>
    </lineage>
</organism>
<dbReference type="EMBL" id="CP034562">
    <property type="protein sequence ID" value="AZQ64213.1"/>
    <property type="molecule type" value="Genomic_DNA"/>
</dbReference>
<dbReference type="RefSeq" id="WP_126617677.1">
    <property type="nucleotide sequence ID" value="NZ_CP034562.1"/>
</dbReference>
<proteinExistence type="predicted"/>
<evidence type="ECO:0000313" key="3">
    <source>
        <dbReference type="Proteomes" id="UP000267268"/>
    </source>
</evidence>
<reference evidence="2 3" key="1">
    <citation type="submission" date="2018-12" db="EMBL/GenBank/DDBJ databases">
        <title>Flammeovirga pectinis sp. nov., isolated from the gut of the Korean scallop, Patinopecten yessoensis.</title>
        <authorList>
            <person name="Bae J.-W."/>
            <person name="Jeong Y.-S."/>
            <person name="Kang W."/>
        </authorList>
    </citation>
    <scope>NUCLEOTIDE SEQUENCE [LARGE SCALE GENOMIC DNA]</scope>
    <source>
        <strain evidence="2 3">L12M1</strain>
    </source>
</reference>
<keyword evidence="1" id="KW-0472">Membrane</keyword>
<gene>
    <name evidence="2" type="ORF">EI427_18865</name>
</gene>
<accession>A0A3Q9FRA5</accession>